<feature type="compositionally biased region" description="Polar residues" evidence="8">
    <location>
        <begin position="311"/>
        <end position="321"/>
    </location>
</feature>
<evidence type="ECO:0000256" key="7">
    <source>
        <dbReference type="RuleBase" id="RU363032"/>
    </source>
</evidence>
<evidence type="ECO:0000313" key="10">
    <source>
        <dbReference type="EMBL" id="MFC5449288.1"/>
    </source>
</evidence>
<dbReference type="PROSITE" id="PS50928">
    <property type="entry name" value="ABC_TM1"/>
    <property type="match status" value="1"/>
</dbReference>
<keyword evidence="4 7" id="KW-0812">Transmembrane</keyword>
<evidence type="ECO:0000259" key="9">
    <source>
        <dbReference type="PROSITE" id="PS50928"/>
    </source>
</evidence>
<dbReference type="PANTHER" id="PTHR30193">
    <property type="entry name" value="ABC TRANSPORTER PERMEASE PROTEIN"/>
    <property type="match status" value="1"/>
</dbReference>
<organism evidence="10 11">
    <name type="scientific">Paenibacillus aestuarii</name>
    <dbReference type="NCBI Taxonomy" id="516965"/>
    <lineage>
        <taxon>Bacteria</taxon>
        <taxon>Bacillati</taxon>
        <taxon>Bacillota</taxon>
        <taxon>Bacilli</taxon>
        <taxon>Bacillales</taxon>
        <taxon>Paenibacillaceae</taxon>
        <taxon>Paenibacillus</taxon>
    </lineage>
</organism>
<name>A0ABW0K921_9BACL</name>
<feature type="transmembrane region" description="Helical" evidence="7">
    <location>
        <begin position="71"/>
        <end position="100"/>
    </location>
</feature>
<dbReference type="InterPro" id="IPR000515">
    <property type="entry name" value="MetI-like"/>
</dbReference>
<evidence type="ECO:0000256" key="6">
    <source>
        <dbReference type="ARBA" id="ARBA00023136"/>
    </source>
</evidence>
<evidence type="ECO:0000256" key="3">
    <source>
        <dbReference type="ARBA" id="ARBA00022475"/>
    </source>
</evidence>
<keyword evidence="5 7" id="KW-1133">Transmembrane helix</keyword>
<comment type="subcellular location">
    <subcellularLocation>
        <location evidence="1 7">Cell membrane</location>
        <topology evidence="1 7">Multi-pass membrane protein</topology>
    </subcellularLocation>
</comment>
<dbReference type="InterPro" id="IPR051393">
    <property type="entry name" value="ABC_transporter_permease"/>
</dbReference>
<accession>A0ABW0K921</accession>
<dbReference type="RefSeq" id="WP_270879686.1">
    <property type="nucleotide sequence ID" value="NZ_JAQFVF010000026.1"/>
</dbReference>
<feature type="domain" description="ABC transmembrane type-1" evidence="9">
    <location>
        <begin position="75"/>
        <end position="289"/>
    </location>
</feature>
<evidence type="ECO:0000256" key="1">
    <source>
        <dbReference type="ARBA" id="ARBA00004651"/>
    </source>
</evidence>
<gene>
    <name evidence="10" type="ORF">ACFPOG_13550</name>
</gene>
<dbReference type="PANTHER" id="PTHR30193:SF37">
    <property type="entry name" value="INNER MEMBRANE ABC TRANSPORTER PERMEASE PROTEIN YCJO"/>
    <property type="match status" value="1"/>
</dbReference>
<comment type="similarity">
    <text evidence="7">Belongs to the binding-protein-dependent transport system permease family.</text>
</comment>
<evidence type="ECO:0000256" key="5">
    <source>
        <dbReference type="ARBA" id="ARBA00022989"/>
    </source>
</evidence>
<feature type="transmembrane region" description="Helical" evidence="7">
    <location>
        <begin position="271"/>
        <end position="289"/>
    </location>
</feature>
<dbReference type="Gene3D" id="1.10.3720.10">
    <property type="entry name" value="MetI-like"/>
    <property type="match status" value="1"/>
</dbReference>
<keyword evidence="11" id="KW-1185">Reference proteome</keyword>
<proteinExistence type="inferred from homology"/>
<feature type="region of interest" description="Disordered" evidence="8">
    <location>
        <begin position="301"/>
        <end position="321"/>
    </location>
</feature>
<dbReference type="Pfam" id="PF00528">
    <property type="entry name" value="BPD_transp_1"/>
    <property type="match status" value="1"/>
</dbReference>
<dbReference type="SUPFAM" id="SSF161098">
    <property type="entry name" value="MetI-like"/>
    <property type="match status" value="1"/>
</dbReference>
<evidence type="ECO:0000313" key="11">
    <source>
        <dbReference type="Proteomes" id="UP001596044"/>
    </source>
</evidence>
<evidence type="ECO:0000256" key="2">
    <source>
        <dbReference type="ARBA" id="ARBA00022448"/>
    </source>
</evidence>
<evidence type="ECO:0000256" key="8">
    <source>
        <dbReference type="SAM" id="MobiDB-lite"/>
    </source>
</evidence>
<keyword evidence="6 7" id="KW-0472">Membrane</keyword>
<feature type="transmembrane region" description="Helical" evidence="7">
    <location>
        <begin position="14"/>
        <end position="36"/>
    </location>
</feature>
<dbReference type="InterPro" id="IPR035906">
    <property type="entry name" value="MetI-like_sf"/>
</dbReference>
<dbReference type="EMBL" id="JBHSMJ010000018">
    <property type="protein sequence ID" value="MFC5449288.1"/>
    <property type="molecule type" value="Genomic_DNA"/>
</dbReference>
<keyword evidence="2 7" id="KW-0813">Transport</keyword>
<feature type="transmembrane region" description="Helical" evidence="7">
    <location>
        <begin position="112"/>
        <end position="132"/>
    </location>
</feature>
<sequence length="321" mass="36188">MRGRRLSELAKDRIFLLVLIIPAVVMLLFTIGIPIVKSISMSFFKVSLLSMKSQPWNNFANYKEILQDGEFFSALFVTLKYVLCIVSIQFVLGVSLALILNSSIRFKKFFRTLILIPWIVPTIVSALLWMWLFQPQYGLMNYVLQQLHIIDKPQEWLTNMDLALPAVIVTALWRQLPFMSTMLLAGMQGISEDMYEAARIDGANRRQILFNITLPLLKNNIKTITLISIIENFKMFPLFWIMTGGGPLNKTTTLAIYSYKAAFVQMNLGKGAAIGALWLIIMVLISSLYNKLFALGEDAPAPGKGKKKHAQISSITSKQAG</sequence>
<comment type="caution">
    <text evidence="10">The sequence shown here is derived from an EMBL/GenBank/DDBJ whole genome shotgun (WGS) entry which is preliminary data.</text>
</comment>
<dbReference type="CDD" id="cd06261">
    <property type="entry name" value="TM_PBP2"/>
    <property type="match status" value="1"/>
</dbReference>
<reference evidence="11" key="1">
    <citation type="journal article" date="2019" name="Int. J. Syst. Evol. Microbiol.">
        <title>The Global Catalogue of Microorganisms (GCM) 10K type strain sequencing project: providing services to taxonomists for standard genome sequencing and annotation.</title>
        <authorList>
            <consortium name="The Broad Institute Genomics Platform"/>
            <consortium name="The Broad Institute Genome Sequencing Center for Infectious Disease"/>
            <person name="Wu L."/>
            <person name="Ma J."/>
        </authorList>
    </citation>
    <scope>NUCLEOTIDE SEQUENCE [LARGE SCALE GENOMIC DNA]</scope>
    <source>
        <strain evidence="11">KACC 11904</strain>
    </source>
</reference>
<evidence type="ECO:0000256" key="4">
    <source>
        <dbReference type="ARBA" id="ARBA00022692"/>
    </source>
</evidence>
<keyword evidence="3" id="KW-1003">Cell membrane</keyword>
<protein>
    <submittedName>
        <fullName evidence="10">Carbohydrate ABC transporter permease</fullName>
    </submittedName>
</protein>
<dbReference type="Proteomes" id="UP001596044">
    <property type="component" value="Unassembled WGS sequence"/>
</dbReference>